<dbReference type="HOGENOM" id="CLU_2653162_0_0_7"/>
<dbReference type="KEGG" id="sat:SYN_02344"/>
<gene>
    <name evidence="1" type="ORF">SYN_02344</name>
</gene>
<protein>
    <submittedName>
        <fullName evidence="1">Hypothetical cytosolic protein</fullName>
    </submittedName>
</protein>
<proteinExistence type="predicted"/>
<evidence type="ECO:0000313" key="1">
    <source>
        <dbReference type="EMBL" id="ABC76382.1"/>
    </source>
</evidence>
<dbReference type="InParanoid" id="Q2LQL2"/>
<sequence length="76" mass="8726">MNKRQMKKAQKKILIQAFHAVLETCLVSDDPLATFKEIKTQGEQHFKELGLDVPPAIFHEIMTQLEPVVEELVPKQ</sequence>
<evidence type="ECO:0000313" key="2">
    <source>
        <dbReference type="Proteomes" id="UP000001933"/>
    </source>
</evidence>
<reference evidence="1 2" key="1">
    <citation type="journal article" date="2007" name="Proc. Natl. Acad. Sci. U.S.A.">
        <title>The genome of Syntrophus aciditrophicus: life at the thermodynamic limit of microbial growth.</title>
        <authorList>
            <person name="McInerney M.J."/>
            <person name="Rohlin L."/>
            <person name="Mouttaki H."/>
            <person name="Kim U."/>
            <person name="Krupp R.S."/>
            <person name="Rios-Hernandez L."/>
            <person name="Sieber J."/>
            <person name="Struchtemeyer C.G."/>
            <person name="Bhattacharyya A."/>
            <person name="Campbell J.W."/>
            <person name="Gunsalus R.P."/>
        </authorList>
    </citation>
    <scope>NUCLEOTIDE SEQUENCE [LARGE SCALE GENOMIC DNA]</scope>
    <source>
        <strain evidence="1 2">SB</strain>
    </source>
</reference>
<dbReference type="STRING" id="56780.SYN_02344"/>
<accession>Q2LQL2</accession>
<dbReference type="AlphaFoldDB" id="Q2LQL2"/>
<keyword evidence="2" id="KW-1185">Reference proteome</keyword>
<dbReference type="OrthoDB" id="9923701at2"/>
<dbReference type="EMBL" id="CP000252">
    <property type="protein sequence ID" value="ABC76382.1"/>
    <property type="molecule type" value="Genomic_DNA"/>
</dbReference>
<dbReference type="RefSeq" id="WP_011416416.1">
    <property type="nucleotide sequence ID" value="NC_007759.1"/>
</dbReference>
<dbReference type="Proteomes" id="UP000001933">
    <property type="component" value="Chromosome"/>
</dbReference>
<organism evidence="1 2">
    <name type="scientific">Syntrophus aciditrophicus (strain SB)</name>
    <dbReference type="NCBI Taxonomy" id="56780"/>
    <lineage>
        <taxon>Bacteria</taxon>
        <taxon>Pseudomonadati</taxon>
        <taxon>Thermodesulfobacteriota</taxon>
        <taxon>Syntrophia</taxon>
        <taxon>Syntrophales</taxon>
        <taxon>Syntrophaceae</taxon>
        <taxon>Syntrophus</taxon>
    </lineage>
</organism>
<name>Q2LQL2_SYNAS</name>